<dbReference type="GO" id="GO:0030246">
    <property type="term" value="F:carbohydrate binding"/>
    <property type="evidence" value="ECO:0007669"/>
    <property type="project" value="InterPro"/>
</dbReference>
<dbReference type="GO" id="GO:0005975">
    <property type="term" value="P:carbohydrate metabolic process"/>
    <property type="evidence" value="ECO:0007669"/>
    <property type="project" value="InterPro"/>
</dbReference>
<dbReference type="GO" id="GO:0003824">
    <property type="term" value="F:catalytic activity"/>
    <property type="evidence" value="ECO:0007669"/>
    <property type="project" value="InterPro"/>
</dbReference>
<gene>
    <name evidence="1" type="ORF">ENQ20_19950</name>
</gene>
<protein>
    <submittedName>
        <fullName evidence="1">DUF5107 domain-containing protein</fullName>
    </submittedName>
</protein>
<name>A0A7C1K045_9CHLR</name>
<dbReference type="InterPro" id="IPR011013">
    <property type="entry name" value="Gal_mutarotase_sf_dom"/>
</dbReference>
<organism evidence="1">
    <name type="scientific">Caldilinea aerophila</name>
    <dbReference type="NCBI Taxonomy" id="133453"/>
    <lineage>
        <taxon>Bacteria</taxon>
        <taxon>Bacillati</taxon>
        <taxon>Chloroflexota</taxon>
        <taxon>Caldilineae</taxon>
        <taxon>Caldilineales</taxon>
        <taxon>Caldilineaceae</taxon>
        <taxon>Caldilinea</taxon>
    </lineage>
</organism>
<dbReference type="Gene3D" id="2.70.98.10">
    <property type="match status" value="1"/>
</dbReference>
<reference evidence="1" key="1">
    <citation type="journal article" date="2020" name="mSystems">
        <title>Genome- and Community-Level Interaction Insights into Carbon Utilization and Element Cycling Functions of Hydrothermarchaeota in Hydrothermal Sediment.</title>
        <authorList>
            <person name="Zhou Z."/>
            <person name="Liu Y."/>
            <person name="Xu W."/>
            <person name="Pan J."/>
            <person name="Luo Z.H."/>
            <person name="Li M."/>
        </authorList>
    </citation>
    <scope>NUCLEOTIDE SEQUENCE [LARGE SCALE GENOMIC DNA]</scope>
    <source>
        <strain evidence="1">SpSt-289</strain>
    </source>
</reference>
<comment type="caution">
    <text evidence="1">The sequence shown here is derived from an EMBL/GenBank/DDBJ whole genome shotgun (WGS) entry which is preliminary data.</text>
</comment>
<evidence type="ECO:0000313" key="1">
    <source>
        <dbReference type="EMBL" id="HDX33730.1"/>
    </source>
</evidence>
<dbReference type="EMBL" id="DSMG01000199">
    <property type="protein sequence ID" value="HDX33730.1"/>
    <property type="molecule type" value="Genomic_DNA"/>
</dbReference>
<dbReference type="AlphaFoldDB" id="A0A7C1K045"/>
<dbReference type="SUPFAM" id="SSF74650">
    <property type="entry name" value="Galactose mutarotase-like"/>
    <property type="match status" value="1"/>
</dbReference>
<proteinExistence type="predicted"/>
<accession>A0A7C1K045</accession>
<sequence>MYPYVHIDDNWQYHGFRALVLENNLLRLVLLPELGGKLWSLVYKPVDREIFWHNPRMAPRPAPYGSAYDDWFCGGWDELFPNDAPTTFAGDTYPDHGEWWAMPFEWDIAAQTADEVIVHCWRAGVVTNTTIERWITVRAGEPHFSIRYRLHNAGPQPLDFLWKLHPALAISPHSRIDLPASTVLPEAGFNDRLDGQPFAWPTARSPHGETVDMRIVPGPEAATCDFYYAIDLAAGWCALTDTQVGYGFGLAFDPALFRSVWVFGAYGGWRGHYVIILEPCTAYPYQLEQAVAQGTASRLAAGASIETTVTAVLYQGRMSVTEITPDGKVR</sequence>
<dbReference type="InterPro" id="IPR014718">
    <property type="entry name" value="GH-type_carb-bd"/>
</dbReference>